<keyword evidence="3 6" id="KW-0133">Cell shape</keyword>
<feature type="active site" description="Nucleophile" evidence="6">
    <location>
        <position position="329"/>
    </location>
</feature>
<evidence type="ECO:0000313" key="11">
    <source>
        <dbReference type="Proteomes" id="UP001501521"/>
    </source>
</evidence>
<keyword evidence="4 6" id="KW-0573">Peptidoglycan synthesis</keyword>
<keyword evidence="5 6" id="KW-0961">Cell wall biogenesis/degradation</keyword>
<proteinExistence type="predicted"/>
<protein>
    <recommendedName>
        <fullName evidence="9">L,D-TPase catalytic domain-containing protein</fullName>
    </recommendedName>
</protein>
<evidence type="ECO:0000256" key="3">
    <source>
        <dbReference type="ARBA" id="ARBA00022960"/>
    </source>
</evidence>
<feature type="region of interest" description="Disordered" evidence="7">
    <location>
        <begin position="32"/>
        <end position="57"/>
    </location>
</feature>
<evidence type="ECO:0000256" key="1">
    <source>
        <dbReference type="ARBA" id="ARBA00004752"/>
    </source>
</evidence>
<reference evidence="11" key="1">
    <citation type="journal article" date="2019" name="Int. J. Syst. Evol. Microbiol.">
        <title>The Global Catalogue of Microorganisms (GCM) 10K type strain sequencing project: providing services to taxonomists for standard genome sequencing and annotation.</title>
        <authorList>
            <consortium name="The Broad Institute Genomics Platform"/>
            <consortium name="The Broad Institute Genome Sequencing Center for Infectious Disease"/>
            <person name="Wu L."/>
            <person name="Ma J."/>
        </authorList>
    </citation>
    <scope>NUCLEOTIDE SEQUENCE [LARGE SCALE GENOMIC DNA]</scope>
    <source>
        <strain evidence="11">JCM 19125</strain>
    </source>
</reference>
<feature type="compositionally biased region" description="Low complexity" evidence="7">
    <location>
        <begin position="36"/>
        <end position="53"/>
    </location>
</feature>
<comment type="caution">
    <text evidence="10">The sequence shown here is derived from an EMBL/GenBank/DDBJ whole genome shotgun (WGS) entry which is preliminary data.</text>
</comment>
<evidence type="ECO:0000256" key="6">
    <source>
        <dbReference type="PROSITE-ProRule" id="PRU01373"/>
    </source>
</evidence>
<comment type="pathway">
    <text evidence="1 6">Cell wall biogenesis; peptidoglycan biosynthesis.</text>
</comment>
<gene>
    <name evidence="10" type="ORF">GCM10025789_18780</name>
</gene>
<evidence type="ECO:0000256" key="7">
    <source>
        <dbReference type="SAM" id="MobiDB-lite"/>
    </source>
</evidence>
<dbReference type="PROSITE" id="PS52029">
    <property type="entry name" value="LD_TPASE"/>
    <property type="match status" value="1"/>
</dbReference>
<evidence type="ECO:0000259" key="9">
    <source>
        <dbReference type="PROSITE" id="PS52029"/>
    </source>
</evidence>
<dbReference type="InterPro" id="IPR005490">
    <property type="entry name" value="LD_TPept_cat_dom"/>
</dbReference>
<keyword evidence="2" id="KW-0808">Transferase</keyword>
<feature type="chain" id="PRO_5045911114" description="L,D-TPase catalytic domain-containing protein" evidence="8">
    <location>
        <begin position="25"/>
        <end position="355"/>
    </location>
</feature>
<dbReference type="SUPFAM" id="SSF141523">
    <property type="entry name" value="L,D-transpeptidase catalytic domain-like"/>
    <property type="match status" value="1"/>
</dbReference>
<dbReference type="PANTHER" id="PTHR30582:SF33">
    <property type="entry name" value="EXPORTED PROTEIN"/>
    <property type="match status" value="1"/>
</dbReference>
<dbReference type="Gene3D" id="2.40.440.10">
    <property type="entry name" value="L,D-transpeptidase catalytic domain-like"/>
    <property type="match status" value="1"/>
</dbReference>
<keyword evidence="11" id="KW-1185">Reference proteome</keyword>
<name>A0ABP9FFG4_9ACTN</name>
<feature type="active site" description="Proton donor/acceptor" evidence="6">
    <location>
        <position position="312"/>
    </location>
</feature>
<keyword evidence="8" id="KW-0732">Signal</keyword>
<evidence type="ECO:0000313" key="10">
    <source>
        <dbReference type="EMBL" id="GAA4900579.1"/>
    </source>
</evidence>
<dbReference type="Proteomes" id="UP001501521">
    <property type="component" value="Unassembled WGS sequence"/>
</dbReference>
<evidence type="ECO:0000256" key="8">
    <source>
        <dbReference type="SAM" id="SignalP"/>
    </source>
</evidence>
<evidence type="ECO:0000256" key="4">
    <source>
        <dbReference type="ARBA" id="ARBA00022984"/>
    </source>
</evidence>
<sequence>MRKKMLGVAIAALAMTLVAPFAAAEEFNPTPPGELPPLVTSPAPTTSTPAPTTQPAKLTPEQAIYVTPGYHLVNGRYWFTQCDMYSSTTVRCRTSIYASTVFLKDGQWYTQNAWAFNNLTYLPSPRSVWAGNPLAQTGEWTASDGRKWRSECDTAATGRGACRSYAVATTASVATGTVTQKTDWVFNGIVKFDGTASPWVKAIPAAATPPAGVPTPTAPVPVITQPLVQSGFRLDERCMTGRAFCVSKGQNKMAWVVNGKVQTIVDVRFGKTATPTRNGAFRIGWKSRDHFSSIYKVEMPFALFFDGGIAIHYSANFARVGYSGGSGGCVNVRDYAQMERFFDIARVGDKVIVYN</sequence>
<dbReference type="InterPro" id="IPR050979">
    <property type="entry name" value="LD-transpeptidase"/>
</dbReference>
<dbReference type="PANTHER" id="PTHR30582">
    <property type="entry name" value="L,D-TRANSPEPTIDASE"/>
    <property type="match status" value="1"/>
</dbReference>
<evidence type="ECO:0000256" key="5">
    <source>
        <dbReference type="ARBA" id="ARBA00023316"/>
    </source>
</evidence>
<evidence type="ECO:0000256" key="2">
    <source>
        <dbReference type="ARBA" id="ARBA00022679"/>
    </source>
</evidence>
<feature type="signal peptide" evidence="8">
    <location>
        <begin position="1"/>
        <end position="24"/>
    </location>
</feature>
<feature type="domain" description="L,D-TPase catalytic" evidence="9">
    <location>
        <begin position="242"/>
        <end position="354"/>
    </location>
</feature>
<organism evidence="10 11">
    <name type="scientific">Tessaracoccus lubricantis</name>
    <dbReference type="NCBI Taxonomy" id="545543"/>
    <lineage>
        <taxon>Bacteria</taxon>
        <taxon>Bacillati</taxon>
        <taxon>Actinomycetota</taxon>
        <taxon>Actinomycetes</taxon>
        <taxon>Propionibacteriales</taxon>
        <taxon>Propionibacteriaceae</taxon>
        <taxon>Tessaracoccus</taxon>
    </lineage>
</organism>
<dbReference type="RefSeq" id="WP_345582187.1">
    <property type="nucleotide sequence ID" value="NZ_BAABLV010000031.1"/>
</dbReference>
<dbReference type="InterPro" id="IPR038063">
    <property type="entry name" value="Transpep_catalytic_dom"/>
</dbReference>
<accession>A0ABP9FFG4</accession>
<dbReference type="Pfam" id="PF03734">
    <property type="entry name" value="YkuD"/>
    <property type="match status" value="1"/>
</dbReference>
<dbReference type="EMBL" id="BAABLV010000031">
    <property type="protein sequence ID" value="GAA4900579.1"/>
    <property type="molecule type" value="Genomic_DNA"/>
</dbReference>
<dbReference type="CDD" id="cd16913">
    <property type="entry name" value="YkuD_like"/>
    <property type="match status" value="1"/>
</dbReference>